<protein>
    <submittedName>
        <fullName evidence="1">Uncharacterized protein</fullName>
    </submittedName>
</protein>
<sequence length="321" mass="35544">MNDMNYTALLKRIQQGLSVVELVHTSHPRWPLPAHPHPFPPPNLHVSVLDSSFNPPTLAHLALANTLPPPTPAEEASTPTAQDFDARLLLLSVRNADKQLKPGDATYEQRVEMMILLARDLARSHARSVPAARDALPEAAPHEPNVAVAIIDEPTFVGKSAILRDFLSKRILEILGPAQVASAFPNNSPPTPKLTFLMGTDTIVRLFAPRYYADEQSMVAALRRFLSPEGDDSRIICARRISPSVVPAIAEEERIEVEMSEFARKIIPVHKLSFVDIGERECTYSSSEVRESLAKGDEGWKDMVTPSIMEYITSKKLYTSV</sequence>
<evidence type="ECO:0000313" key="1">
    <source>
        <dbReference type="EMBL" id="KAJ2997756.1"/>
    </source>
</evidence>
<name>A0ACC1PRT5_9APHY</name>
<comment type="caution">
    <text evidence="1">The sequence shown here is derived from an EMBL/GenBank/DDBJ whole genome shotgun (WGS) entry which is preliminary data.</text>
</comment>
<dbReference type="Proteomes" id="UP001144978">
    <property type="component" value="Unassembled WGS sequence"/>
</dbReference>
<evidence type="ECO:0000313" key="2">
    <source>
        <dbReference type="Proteomes" id="UP001144978"/>
    </source>
</evidence>
<proteinExistence type="predicted"/>
<gene>
    <name evidence="1" type="ORF">NUW54_g7096</name>
</gene>
<accession>A0ACC1PRT5</accession>
<reference evidence="1" key="1">
    <citation type="submission" date="2022-08" db="EMBL/GenBank/DDBJ databases">
        <title>Genome Sequence of Pycnoporus sanguineus.</title>
        <authorList>
            <person name="Buettner E."/>
        </authorList>
    </citation>
    <scope>NUCLEOTIDE SEQUENCE</scope>
    <source>
        <strain evidence="1">CG-C14</strain>
    </source>
</reference>
<dbReference type="EMBL" id="JANSHE010001992">
    <property type="protein sequence ID" value="KAJ2997756.1"/>
    <property type="molecule type" value="Genomic_DNA"/>
</dbReference>
<keyword evidence="2" id="KW-1185">Reference proteome</keyword>
<organism evidence="1 2">
    <name type="scientific">Trametes sanguinea</name>
    <dbReference type="NCBI Taxonomy" id="158606"/>
    <lineage>
        <taxon>Eukaryota</taxon>
        <taxon>Fungi</taxon>
        <taxon>Dikarya</taxon>
        <taxon>Basidiomycota</taxon>
        <taxon>Agaricomycotina</taxon>
        <taxon>Agaricomycetes</taxon>
        <taxon>Polyporales</taxon>
        <taxon>Polyporaceae</taxon>
        <taxon>Trametes</taxon>
    </lineage>
</organism>